<sequence length="142" mass="15756">MEDFRMPGIFLVNTTSVEVSTKVTEKTKEFRVVENLEAEATEFVVIKGNVHCEKMFKVNEAIDGENSRGASFQVREMMRTVIMTESLPQAYDPHPSFLCPFVGCNQDPSILLSFLAANRTSWDCQGVLDWGGGVIGQGGFVL</sequence>
<gene>
    <name evidence="1" type="ORF">Tci_008307</name>
</gene>
<dbReference type="AlphaFoldDB" id="A0A6L2JHV6"/>
<organism evidence="1">
    <name type="scientific">Tanacetum cinerariifolium</name>
    <name type="common">Dalmatian daisy</name>
    <name type="synonym">Chrysanthemum cinerariifolium</name>
    <dbReference type="NCBI Taxonomy" id="118510"/>
    <lineage>
        <taxon>Eukaryota</taxon>
        <taxon>Viridiplantae</taxon>
        <taxon>Streptophyta</taxon>
        <taxon>Embryophyta</taxon>
        <taxon>Tracheophyta</taxon>
        <taxon>Spermatophyta</taxon>
        <taxon>Magnoliopsida</taxon>
        <taxon>eudicotyledons</taxon>
        <taxon>Gunneridae</taxon>
        <taxon>Pentapetalae</taxon>
        <taxon>asterids</taxon>
        <taxon>campanulids</taxon>
        <taxon>Asterales</taxon>
        <taxon>Asteraceae</taxon>
        <taxon>Asteroideae</taxon>
        <taxon>Anthemideae</taxon>
        <taxon>Anthemidinae</taxon>
        <taxon>Tanacetum</taxon>
    </lineage>
</organism>
<name>A0A6L2JHV6_TANCI</name>
<accession>A0A6L2JHV6</accession>
<protein>
    <submittedName>
        <fullName evidence="1">Uncharacterized protein</fullName>
    </submittedName>
</protein>
<evidence type="ECO:0000313" key="1">
    <source>
        <dbReference type="EMBL" id="GEU36329.1"/>
    </source>
</evidence>
<dbReference type="EMBL" id="BKCJ010000797">
    <property type="protein sequence ID" value="GEU36329.1"/>
    <property type="molecule type" value="Genomic_DNA"/>
</dbReference>
<proteinExistence type="predicted"/>
<comment type="caution">
    <text evidence="1">The sequence shown here is derived from an EMBL/GenBank/DDBJ whole genome shotgun (WGS) entry which is preliminary data.</text>
</comment>
<reference evidence="1" key="1">
    <citation type="journal article" date="2019" name="Sci. Rep.">
        <title>Draft genome of Tanacetum cinerariifolium, the natural source of mosquito coil.</title>
        <authorList>
            <person name="Yamashiro T."/>
            <person name="Shiraishi A."/>
            <person name="Satake H."/>
            <person name="Nakayama K."/>
        </authorList>
    </citation>
    <scope>NUCLEOTIDE SEQUENCE</scope>
</reference>